<sequence length="1508" mass="166258">MQKNIKKLFIFVFILCLLLLEIQINVQASINDNSKEEASKPLKLQDNLEQKLAKSKSRTVRVIVQIDEQFTPEGLISKSQKNSQKNKIKKAQETIIEGLHKKGSNAAKNISNFKTIPYMALEVDSEGLKALKENKKVKNIIEDKIISKSNINEEANKDVNELSPQLYQTNSVMDTEKAWSSGFTGQGKTVAILDTGVDKSHPFLQNKVVYEACFSSRWLCSGYSESTGSGAAVDTDGHGTHVAGIATGNGSLFSGVAKNAKIIAIKVLADSGSGTFSDLLNGLEQVYLLRDQYDISAINLSLGGGSFYSACDYSYSSIKSIVDNLKSAGIATIAASGNDSYKSSISAPACISSVISVGATNNSDNVAYFSNSASFLDLLAPGYPVYSSLPGGRYGSMSGTSMATPQVAGGFTLVKQKYPSSTVDQIVSYMKQNGVNVRDSANNITTPRLNFSWMRPNLPTLGQVQKPTWNGDTIQWTGVPNASQYELNLYKGSTTVHTQRVSSSVRQVNLASKMTSHGIYFVTVQAIGDNTNYQDGQLSPPSNENRKGIVYFENFERNNGSYTVSGVNSSWQWGTPTSGPGSAFSGTKVWATNLSGDYNNNEKSNITSPSINLSNVLSPITLSWMQFVETERNWDFITVQVSKDGGRTWDSVYSNHGAINQDWEKKEIDIDSSYAVPNFKVRFGLDADYSYTYSGFYIDDVMVTGRSIPSLVQVQKPTWNGNIIQWNDVANASQYELKFYRDSTLMKTQRVANSVRQYDFTSLMTNPGAYTVTVQAIGDSTNYRDGAISSPSDVNRKIITLATVQKPTWNGNMIQWNDVANASQYELKFYRDSTLIKTQRVANSVRQYDFTSLMTNPGAYTVTVQAIGDSTNYRDGAISSPSDVNRKILTLATVQKPTWNGNVIQWNEVANALQYELKFYRDSTLIKTQRVANSVRQYDFTSLMTNPGAYTVTVQAIGDSTNYRDGAISSPSDVNRKIITLATVQKPTWNGNMIQWNDVANASHYELKLYRGTTLVKTQKVANSVRQYDYTSLMTSPGTYTVTVQAIGDNTNYNDGPISSPSDGNQKVIALAQVQKPAWNGDVIQWNGVANASQYELKLYRGKTLVNSQRIAASVRQYDYTSLMTYPGTYTVTVQAIGDNTNYHDGAISSPSDGNQKLTVLARVQRPTWNGDIIIWSAVANTSKYELKLYRGNSLVHTQRVAANVGKYNFAAKMITPGAYTVTVQAIGDNITYRNGAVSIRSNQKVTLNRVSKPTWNGDVIKWNAVANTSKYELKLYRGNSLVHTQRVAANVLKYNFAAKMITPGAYTVTVQAMGDNITYRNGAVSIRSNQKVTLNRVSKPTWNGDVIKWNAVANTSKYELKLYRGNSLVHTQRVAANVRKYNFASKMKTPGAYTVTVQAIGDNITYRNGAVSIRSNQKVTLNRVPKPTWNGDVVKWSAVANTSKYELKLYRGNSLVHTQQVAANVRKYNFASKMKTPGIYTVTIQAVGDTKTNRKGPVSERSGQKRK</sequence>
<dbReference type="GO" id="GO:0004252">
    <property type="term" value="F:serine-type endopeptidase activity"/>
    <property type="evidence" value="ECO:0007669"/>
    <property type="project" value="UniProtKB-UniRule"/>
</dbReference>
<accession>A0A942UMD0</accession>
<proteinExistence type="inferred from homology"/>
<dbReference type="PANTHER" id="PTHR43806">
    <property type="entry name" value="PEPTIDASE S8"/>
    <property type="match status" value="1"/>
</dbReference>
<dbReference type="InterPro" id="IPR000209">
    <property type="entry name" value="Peptidase_S8/S53_dom"/>
</dbReference>
<keyword evidence="4" id="KW-0964">Secreted</keyword>
<protein>
    <submittedName>
        <fullName evidence="12">S8 family serine peptidase</fullName>
    </submittedName>
</protein>
<dbReference type="SUPFAM" id="SSF49899">
    <property type="entry name" value="Concanavalin A-like lectins/glucanases"/>
    <property type="match status" value="1"/>
</dbReference>
<organism evidence="12 13">
    <name type="scientific">Lederbergia citrea</name>
    <dbReference type="NCBI Taxonomy" id="2833581"/>
    <lineage>
        <taxon>Bacteria</taxon>
        <taxon>Bacillati</taxon>
        <taxon>Bacillota</taxon>
        <taxon>Bacilli</taxon>
        <taxon>Bacillales</taxon>
        <taxon>Bacillaceae</taxon>
        <taxon>Lederbergia</taxon>
    </lineage>
</organism>
<keyword evidence="5 9" id="KW-0645">Protease</keyword>
<dbReference type="InterPro" id="IPR013320">
    <property type="entry name" value="ConA-like_dom_sf"/>
</dbReference>
<evidence type="ECO:0000313" key="13">
    <source>
        <dbReference type="Proteomes" id="UP000676456"/>
    </source>
</evidence>
<keyword evidence="13" id="KW-1185">Reference proteome</keyword>
<comment type="cofactor">
    <cofactor evidence="1">
        <name>Ca(2+)</name>
        <dbReference type="ChEBI" id="CHEBI:29108"/>
    </cofactor>
</comment>
<dbReference type="RefSeq" id="WP_213098359.1">
    <property type="nucleotide sequence ID" value="NZ_JAGYPN010000002.1"/>
</dbReference>
<dbReference type="PRINTS" id="PR00723">
    <property type="entry name" value="SUBTILISIN"/>
</dbReference>
<keyword evidence="8" id="KW-0106">Calcium</keyword>
<feature type="active site" description="Charge relay system" evidence="9">
    <location>
        <position position="401"/>
    </location>
</feature>
<dbReference type="GO" id="GO:0005576">
    <property type="term" value="C:extracellular region"/>
    <property type="evidence" value="ECO:0007669"/>
    <property type="project" value="UniProtKB-SubCell"/>
</dbReference>
<evidence type="ECO:0000256" key="2">
    <source>
        <dbReference type="ARBA" id="ARBA00004613"/>
    </source>
</evidence>
<evidence type="ECO:0000256" key="7">
    <source>
        <dbReference type="ARBA" id="ARBA00022825"/>
    </source>
</evidence>
<comment type="similarity">
    <text evidence="3 9 10">Belongs to the peptidase S8 family.</text>
</comment>
<evidence type="ECO:0000256" key="3">
    <source>
        <dbReference type="ARBA" id="ARBA00011073"/>
    </source>
</evidence>
<comment type="subcellular location">
    <subcellularLocation>
        <location evidence="2">Secreted</location>
    </subcellularLocation>
</comment>
<evidence type="ECO:0000256" key="10">
    <source>
        <dbReference type="RuleBase" id="RU003355"/>
    </source>
</evidence>
<dbReference type="Gene3D" id="3.40.50.200">
    <property type="entry name" value="Peptidase S8/S53 domain"/>
    <property type="match status" value="1"/>
</dbReference>
<name>A0A942UMD0_9BACI</name>
<evidence type="ECO:0000256" key="9">
    <source>
        <dbReference type="PROSITE-ProRule" id="PRU01240"/>
    </source>
</evidence>
<keyword evidence="6 9" id="KW-0378">Hydrolase</keyword>
<dbReference type="Pfam" id="PF00082">
    <property type="entry name" value="Peptidase_S8"/>
    <property type="match status" value="1"/>
</dbReference>
<reference evidence="12 13" key="1">
    <citation type="submission" date="2021-05" db="EMBL/GenBank/DDBJ databases">
        <title>Novel Bacillus species.</title>
        <authorList>
            <person name="Liu G."/>
        </authorList>
    </citation>
    <scope>NUCLEOTIDE SEQUENCE [LARGE SCALE GENOMIC DNA]</scope>
    <source>
        <strain evidence="12 13">FJAT-49682</strain>
    </source>
</reference>
<dbReference type="PANTHER" id="PTHR43806:SF11">
    <property type="entry name" value="CEREVISIN-RELATED"/>
    <property type="match status" value="1"/>
</dbReference>
<dbReference type="InterPro" id="IPR050131">
    <property type="entry name" value="Peptidase_S8_subtilisin-like"/>
</dbReference>
<evidence type="ECO:0000256" key="5">
    <source>
        <dbReference type="ARBA" id="ARBA00022670"/>
    </source>
</evidence>
<evidence type="ECO:0000256" key="8">
    <source>
        <dbReference type="ARBA" id="ARBA00022837"/>
    </source>
</evidence>
<dbReference type="EMBL" id="JAGYPN010000002">
    <property type="protein sequence ID" value="MBS4223340.1"/>
    <property type="molecule type" value="Genomic_DNA"/>
</dbReference>
<feature type="active site" description="Charge relay system" evidence="9">
    <location>
        <position position="238"/>
    </location>
</feature>
<evidence type="ECO:0000256" key="1">
    <source>
        <dbReference type="ARBA" id="ARBA00001913"/>
    </source>
</evidence>
<dbReference type="Proteomes" id="UP000676456">
    <property type="component" value="Unassembled WGS sequence"/>
</dbReference>
<feature type="active site" description="Charge relay system" evidence="9">
    <location>
        <position position="194"/>
    </location>
</feature>
<evidence type="ECO:0000256" key="6">
    <source>
        <dbReference type="ARBA" id="ARBA00022801"/>
    </source>
</evidence>
<feature type="domain" description="Peptidase S8/S53" evidence="11">
    <location>
        <begin position="185"/>
        <end position="434"/>
    </location>
</feature>
<dbReference type="InterPro" id="IPR015500">
    <property type="entry name" value="Peptidase_S8_subtilisin-rel"/>
</dbReference>
<evidence type="ECO:0000313" key="12">
    <source>
        <dbReference type="EMBL" id="MBS4223340.1"/>
    </source>
</evidence>
<dbReference type="PROSITE" id="PS00138">
    <property type="entry name" value="SUBTILASE_SER"/>
    <property type="match status" value="1"/>
</dbReference>
<gene>
    <name evidence="12" type="ORF">KHA91_11355</name>
</gene>
<dbReference type="SUPFAM" id="SSF52743">
    <property type="entry name" value="Subtilisin-like"/>
    <property type="match status" value="1"/>
</dbReference>
<dbReference type="PROSITE" id="PS51892">
    <property type="entry name" value="SUBTILASE"/>
    <property type="match status" value="1"/>
</dbReference>
<dbReference type="InterPro" id="IPR036852">
    <property type="entry name" value="Peptidase_S8/S53_dom_sf"/>
</dbReference>
<evidence type="ECO:0000259" key="11">
    <source>
        <dbReference type="Pfam" id="PF00082"/>
    </source>
</evidence>
<dbReference type="PROSITE" id="PS00136">
    <property type="entry name" value="SUBTILASE_ASP"/>
    <property type="match status" value="1"/>
</dbReference>
<evidence type="ECO:0000256" key="4">
    <source>
        <dbReference type="ARBA" id="ARBA00022525"/>
    </source>
</evidence>
<dbReference type="InterPro" id="IPR023828">
    <property type="entry name" value="Peptidase_S8_Ser-AS"/>
</dbReference>
<dbReference type="InterPro" id="IPR022398">
    <property type="entry name" value="Peptidase_S8_His-AS"/>
</dbReference>
<dbReference type="PROSITE" id="PS00137">
    <property type="entry name" value="SUBTILASE_HIS"/>
    <property type="match status" value="1"/>
</dbReference>
<dbReference type="Gene3D" id="2.60.120.260">
    <property type="entry name" value="Galactose-binding domain-like"/>
    <property type="match status" value="1"/>
</dbReference>
<keyword evidence="7 9" id="KW-0720">Serine protease</keyword>
<dbReference type="GO" id="GO:0006508">
    <property type="term" value="P:proteolysis"/>
    <property type="evidence" value="ECO:0007669"/>
    <property type="project" value="UniProtKB-KW"/>
</dbReference>
<comment type="caution">
    <text evidence="12">The sequence shown here is derived from an EMBL/GenBank/DDBJ whole genome shotgun (WGS) entry which is preliminary data.</text>
</comment>
<dbReference type="InterPro" id="IPR023827">
    <property type="entry name" value="Peptidase_S8_Asp-AS"/>
</dbReference>